<evidence type="ECO:0000313" key="2">
    <source>
        <dbReference type="EMBL" id="GFH21196.1"/>
    </source>
</evidence>
<evidence type="ECO:0000313" key="3">
    <source>
        <dbReference type="Proteomes" id="UP000485058"/>
    </source>
</evidence>
<gene>
    <name evidence="2" type="ORF">HaLaN_18449</name>
</gene>
<protein>
    <submittedName>
        <fullName evidence="2">Uncharacterized protein</fullName>
    </submittedName>
</protein>
<comment type="caution">
    <text evidence="2">The sequence shown here is derived from an EMBL/GenBank/DDBJ whole genome shotgun (WGS) entry which is preliminary data.</text>
</comment>
<name>A0A699ZQW4_HAELA</name>
<proteinExistence type="predicted"/>
<keyword evidence="3" id="KW-1185">Reference proteome</keyword>
<dbReference type="EMBL" id="BLLF01001777">
    <property type="protein sequence ID" value="GFH21196.1"/>
    <property type="molecule type" value="Genomic_DNA"/>
</dbReference>
<dbReference type="AlphaFoldDB" id="A0A699ZQW4"/>
<sequence length="269" mass="28203">MLPHAVPVAALAGPHVFSCELGPAAGCTHRVGGVADAQRICAPSLPRPSRPPAGSGLAKQVELDGRLGGPSVVGGSRVGRCMVREGQGRAAGCGQDWWQADWLQGFRLGKAGQWAHCPTCLSMAQDIRSPFSSLAALRPGVPGIVRQQCSRESKRHTQIAWDVNSIHTIYSPSCVGLTGLPVLKQALPAGLMRQVRTSTDSRRAPGKGVCPSSGADQLAESSQRCKWVSGLLGGLPGWMLVLVLLRAAEPSRDRVKAAEHGAPEGIRPG</sequence>
<organism evidence="2 3">
    <name type="scientific">Haematococcus lacustris</name>
    <name type="common">Green alga</name>
    <name type="synonym">Haematococcus pluvialis</name>
    <dbReference type="NCBI Taxonomy" id="44745"/>
    <lineage>
        <taxon>Eukaryota</taxon>
        <taxon>Viridiplantae</taxon>
        <taxon>Chlorophyta</taxon>
        <taxon>core chlorophytes</taxon>
        <taxon>Chlorophyceae</taxon>
        <taxon>CS clade</taxon>
        <taxon>Chlamydomonadales</taxon>
        <taxon>Haematococcaceae</taxon>
        <taxon>Haematococcus</taxon>
    </lineage>
</organism>
<evidence type="ECO:0000256" key="1">
    <source>
        <dbReference type="SAM" id="MobiDB-lite"/>
    </source>
</evidence>
<reference evidence="2 3" key="1">
    <citation type="submission" date="2020-02" db="EMBL/GenBank/DDBJ databases">
        <title>Draft genome sequence of Haematococcus lacustris strain NIES-144.</title>
        <authorList>
            <person name="Morimoto D."/>
            <person name="Nakagawa S."/>
            <person name="Yoshida T."/>
            <person name="Sawayama S."/>
        </authorList>
    </citation>
    <scope>NUCLEOTIDE SEQUENCE [LARGE SCALE GENOMIC DNA]</scope>
    <source>
        <strain evidence="2 3">NIES-144</strain>
    </source>
</reference>
<dbReference type="Proteomes" id="UP000485058">
    <property type="component" value="Unassembled WGS sequence"/>
</dbReference>
<accession>A0A699ZQW4</accession>
<feature type="region of interest" description="Disordered" evidence="1">
    <location>
        <begin position="197"/>
        <end position="216"/>
    </location>
</feature>